<comment type="caution">
    <text evidence="8">The sequence shown here is derived from an EMBL/GenBank/DDBJ whole genome shotgun (WGS) entry which is preliminary data.</text>
</comment>
<keyword evidence="5" id="KW-0175">Coiled coil</keyword>
<dbReference type="PANTHER" id="PTHR47053">
    <property type="entry name" value="MUREIN DD-ENDOPEPTIDASE MEPH-RELATED"/>
    <property type="match status" value="1"/>
</dbReference>
<proteinExistence type="inferred from homology"/>
<sequence length="391" mass="40884">MEHRYGASQVSGSAPRRGRGVALAAITGAILLGTVASVDPGAQAAPDPIDQAKVRLSQLDEQTAKVEEDYTEAQAALDKAQKDLDRSQKDLKAQSNKVATMRKALGRLALSDYQSGGGVSTTTRLVTSGDSGQFLSKLATVQNVTERTTGQFQNFQAEQASLNSMKSQAEADRATIKAQRDHQAKLLADAKKKEQEAKQVVDRLTAQQRAELERRQAAEARAAAAKAASQSSGRPTNQQNGTQGQSANGTAPGNSGRSPQTSGGSQTPTPGQGVSSRAQSALSFALAQLGKPYIWGGTGPAGYDCSGLMMASWGQAGVSLPRTAAAQYEAGTPVSLSDLQPGDLVFFYPGITHVGMYIGGGKFVHASSPRTGIKVSVLAQQTSYQGARRFG</sequence>
<dbReference type="PANTHER" id="PTHR47053:SF1">
    <property type="entry name" value="MUREIN DD-ENDOPEPTIDASE MEPH-RELATED"/>
    <property type="match status" value="1"/>
</dbReference>
<dbReference type="Gene3D" id="6.10.250.3150">
    <property type="match status" value="1"/>
</dbReference>
<keyword evidence="9" id="KW-1185">Reference proteome</keyword>
<dbReference type="EMBL" id="PCZS01000001">
    <property type="protein sequence ID" value="REB70347.1"/>
    <property type="molecule type" value="Genomic_DNA"/>
</dbReference>
<dbReference type="Proteomes" id="UP000256324">
    <property type="component" value="Unassembled WGS sequence"/>
</dbReference>
<evidence type="ECO:0000256" key="6">
    <source>
        <dbReference type="SAM" id="MobiDB-lite"/>
    </source>
</evidence>
<organism evidence="8 9">
    <name type="scientific">Cutibacterium namnetense</name>
    <dbReference type="NCBI Taxonomy" id="1574624"/>
    <lineage>
        <taxon>Bacteria</taxon>
        <taxon>Bacillati</taxon>
        <taxon>Actinomycetota</taxon>
        <taxon>Actinomycetes</taxon>
        <taxon>Propionibacteriales</taxon>
        <taxon>Propionibacteriaceae</taxon>
        <taxon>Cutibacterium</taxon>
    </lineage>
</organism>
<comment type="similarity">
    <text evidence="1">Belongs to the peptidase C40 family.</text>
</comment>
<dbReference type="InterPro" id="IPR000064">
    <property type="entry name" value="NLP_P60_dom"/>
</dbReference>
<dbReference type="Pfam" id="PF00877">
    <property type="entry name" value="NLPC_P60"/>
    <property type="match status" value="1"/>
</dbReference>
<keyword evidence="2" id="KW-0645">Protease</keyword>
<protein>
    <recommendedName>
        <fullName evidence="7">NlpC/P60 domain-containing protein</fullName>
    </recommendedName>
</protein>
<feature type="domain" description="NlpC/P60" evidence="7">
    <location>
        <begin position="275"/>
        <end position="391"/>
    </location>
</feature>
<dbReference type="SUPFAM" id="SSF54001">
    <property type="entry name" value="Cysteine proteinases"/>
    <property type="match status" value="1"/>
</dbReference>
<evidence type="ECO:0000256" key="1">
    <source>
        <dbReference type="ARBA" id="ARBA00007074"/>
    </source>
</evidence>
<evidence type="ECO:0000259" key="7">
    <source>
        <dbReference type="PROSITE" id="PS51935"/>
    </source>
</evidence>
<name>A0ABX9IAN6_9ACTN</name>
<keyword evidence="3" id="KW-0378">Hydrolase</keyword>
<evidence type="ECO:0000256" key="2">
    <source>
        <dbReference type="ARBA" id="ARBA00022670"/>
    </source>
</evidence>
<feature type="compositionally biased region" description="Polar residues" evidence="6">
    <location>
        <begin position="233"/>
        <end position="274"/>
    </location>
</feature>
<feature type="compositionally biased region" description="Low complexity" evidence="6">
    <location>
        <begin position="219"/>
        <end position="232"/>
    </location>
</feature>
<feature type="region of interest" description="Disordered" evidence="6">
    <location>
        <begin position="211"/>
        <end position="277"/>
    </location>
</feature>
<evidence type="ECO:0000313" key="8">
    <source>
        <dbReference type="EMBL" id="REB70347.1"/>
    </source>
</evidence>
<keyword evidence="4" id="KW-0788">Thiol protease</keyword>
<dbReference type="PROSITE" id="PS51935">
    <property type="entry name" value="NLPC_P60"/>
    <property type="match status" value="1"/>
</dbReference>
<reference evidence="8 9" key="1">
    <citation type="submission" date="2017-09" db="EMBL/GenBank/DDBJ databases">
        <authorList>
            <person name="Bumgarner R.E."/>
        </authorList>
    </citation>
    <scope>NUCLEOTIDE SEQUENCE [LARGE SCALE GENOMIC DNA]</scope>
    <source>
        <strain evidence="8 9">T34998</strain>
    </source>
</reference>
<gene>
    <name evidence="8" type="ORF">CP880_00575</name>
</gene>
<evidence type="ECO:0000313" key="9">
    <source>
        <dbReference type="Proteomes" id="UP000256324"/>
    </source>
</evidence>
<evidence type="ECO:0000256" key="3">
    <source>
        <dbReference type="ARBA" id="ARBA00022801"/>
    </source>
</evidence>
<dbReference type="InterPro" id="IPR051202">
    <property type="entry name" value="Peptidase_C40"/>
</dbReference>
<dbReference type="Gene3D" id="3.90.1720.10">
    <property type="entry name" value="endopeptidase domain like (from Nostoc punctiforme)"/>
    <property type="match status" value="1"/>
</dbReference>
<evidence type="ECO:0000256" key="5">
    <source>
        <dbReference type="SAM" id="Coils"/>
    </source>
</evidence>
<evidence type="ECO:0000256" key="4">
    <source>
        <dbReference type="ARBA" id="ARBA00022807"/>
    </source>
</evidence>
<feature type="coiled-coil region" evidence="5">
    <location>
        <begin position="49"/>
        <end position="104"/>
    </location>
</feature>
<dbReference type="SUPFAM" id="SSF57997">
    <property type="entry name" value="Tropomyosin"/>
    <property type="match status" value="1"/>
</dbReference>
<dbReference type="InterPro" id="IPR038765">
    <property type="entry name" value="Papain-like_cys_pep_sf"/>
</dbReference>
<accession>A0ABX9IAN6</accession>